<protein>
    <submittedName>
        <fullName evidence="7">Reverse transcriptase domain-containing protein</fullName>
    </submittedName>
</protein>
<evidence type="ECO:0000256" key="4">
    <source>
        <dbReference type="ARBA" id="ARBA00022833"/>
    </source>
</evidence>
<evidence type="ECO:0000313" key="8">
    <source>
        <dbReference type="Proteomes" id="UP000478052"/>
    </source>
</evidence>
<dbReference type="Proteomes" id="UP000478052">
    <property type="component" value="Unassembled WGS sequence"/>
</dbReference>
<reference evidence="7 8" key="1">
    <citation type="submission" date="2019-08" db="EMBL/GenBank/DDBJ databases">
        <title>Whole genome of Aphis craccivora.</title>
        <authorList>
            <person name="Voronova N.V."/>
            <person name="Shulinski R.S."/>
            <person name="Bandarenka Y.V."/>
            <person name="Zhorov D.G."/>
            <person name="Warner D."/>
        </authorList>
    </citation>
    <scope>NUCLEOTIDE SEQUENCE [LARGE SCALE GENOMIC DNA]</scope>
    <source>
        <strain evidence="7">180601</strain>
        <tissue evidence="7">Whole Body</tissue>
    </source>
</reference>
<dbReference type="PANTHER" id="PTHR46481">
    <property type="entry name" value="ZINC FINGER BED DOMAIN-CONTAINING PROTEIN 4"/>
    <property type="match status" value="1"/>
</dbReference>
<keyword evidence="7" id="KW-0548">Nucleotidyltransferase</keyword>
<keyword evidence="3" id="KW-0863">Zinc-finger</keyword>
<evidence type="ECO:0000256" key="5">
    <source>
        <dbReference type="ARBA" id="ARBA00023242"/>
    </source>
</evidence>
<dbReference type="Pfam" id="PF05699">
    <property type="entry name" value="Dimer_Tnp_hAT"/>
    <property type="match status" value="1"/>
</dbReference>
<gene>
    <name evidence="7" type="ORF">FWK35_00039068</name>
</gene>
<dbReference type="SUPFAM" id="SSF53098">
    <property type="entry name" value="Ribonuclease H-like"/>
    <property type="match status" value="1"/>
</dbReference>
<dbReference type="GO" id="GO:0046983">
    <property type="term" value="F:protein dimerization activity"/>
    <property type="evidence" value="ECO:0007669"/>
    <property type="project" value="InterPro"/>
</dbReference>
<evidence type="ECO:0000313" key="7">
    <source>
        <dbReference type="EMBL" id="KAF0694008.1"/>
    </source>
</evidence>
<dbReference type="InterPro" id="IPR012337">
    <property type="entry name" value="RNaseH-like_sf"/>
</dbReference>
<dbReference type="AlphaFoldDB" id="A0A6G0VKE6"/>
<feature type="non-terminal residue" evidence="7">
    <location>
        <position position="1"/>
    </location>
</feature>
<proteinExistence type="predicted"/>
<keyword evidence="7" id="KW-0808">Transferase</keyword>
<comment type="caution">
    <text evidence="7">The sequence shown here is derived from an EMBL/GenBank/DDBJ whole genome shotgun (WGS) entry which is preliminary data.</text>
</comment>
<dbReference type="InterPro" id="IPR008906">
    <property type="entry name" value="HATC_C_dom"/>
</dbReference>
<dbReference type="GO" id="GO:0005634">
    <property type="term" value="C:nucleus"/>
    <property type="evidence" value="ECO:0007669"/>
    <property type="project" value="UniProtKB-SubCell"/>
</dbReference>
<keyword evidence="5" id="KW-0539">Nucleus</keyword>
<evidence type="ECO:0000256" key="3">
    <source>
        <dbReference type="ARBA" id="ARBA00022771"/>
    </source>
</evidence>
<keyword evidence="4" id="KW-0862">Zinc</keyword>
<sequence length="435" mass="49485">SHYVLAKFTKLQKQKSVTNISLKLPGKTRWGSILYCFRSLMANKFTLKVLAVTEGIENYLTPSVLESILNEDSFWLKIGSLISIFEVIVKWITLLEGDESKISLVVEAFYEIELNWQTFLNSDIITIEEKDQLNTCLKKRKQYVLKPIHFAANILDPAYNGVHLSNNEQVLGTEYIDQKSTDICPNNSVEIMAQLAEYRCKEGFFSNSYVFKSVDKLSPTVWWKGTCFCLNLSAIALAILEMPPTTAATERSFSTQGFIHSSKRNRLTTERAAKLKFISHNLKIMKRKEYKKCSSQINNVNSQSPNHENTLNNEYGYQQNITHVSKSDTDEEDRVDTDTTSSPRFNCLALNDESDSFNFSLNGDDISQCNNDNIYSNESLLNILNIASTSKSNNSSKIPLQPESNNLYISTPKKPVSKKSKFNRLIILSDDEEFL</sequence>
<feature type="domain" description="HAT C-terminal dimerisation" evidence="6">
    <location>
        <begin position="215"/>
        <end position="282"/>
    </location>
</feature>
<dbReference type="PANTHER" id="PTHR46481:SF10">
    <property type="entry name" value="ZINC FINGER BED DOMAIN-CONTAINING PROTEIN 39"/>
    <property type="match status" value="1"/>
</dbReference>
<evidence type="ECO:0000259" key="6">
    <source>
        <dbReference type="Pfam" id="PF05699"/>
    </source>
</evidence>
<organism evidence="7 8">
    <name type="scientific">Aphis craccivora</name>
    <name type="common">Cowpea aphid</name>
    <dbReference type="NCBI Taxonomy" id="307492"/>
    <lineage>
        <taxon>Eukaryota</taxon>
        <taxon>Metazoa</taxon>
        <taxon>Ecdysozoa</taxon>
        <taxon>Arthropoda</taxon>
        <taxon>Hexapoda</taxon>
        <taxon>Insecta</taxon>
        <taxon>Pterygota</taxon>
        <taxon>Neoptera</taxon>
        <taxon>Paraneoptera</taxon>
        <taxon>Hemiptera</taxon>
        <taxon>Sternorrhyncha</taxon>
        <taxon>Aphidomorpha</taxon>
        <taxon>Aphidoidea</taxon>
        <taxon>Aphididae</taxon>
        <taxon>Aphidini</taxon>
        <taxon>Aphis</taxon>
        <taxon>Aphis</taxon>
    </lineage>
</organism>
<name>A0A6G0VKE6_APHCR</name>
<dbReference type="GO" id="GO:0008270">
    <property type="term" value="F:zinc ion binding"/>
    <property type="evidence" value="ECO:0007669"/>
    <property type="project" value="UniProtKB-KW"/>
</dbReference>
<keyword evidence="7" id="KW-0695">RNA-directed DNA polymerase</keyword>
<evidence type="ECO:0000256" key="1">
    <source>
        <dbReference type="ARBA" id="ARBA00004123"/>
    </source>
</evidence>
<dbReference type="EMBL" id="VUJU01015426">
    <property type="protein sequence ID" value="KAF0694008.1"/>
    <property type="molecule type" value="Genomic_DNA"/>
</dbReference>
<dbReference type="OrthoDB" id="6615327at2759"/>
<dbReference type="InterPro" id="IPR052035">
    <property type="entry name" value="ZnF_BED_domain_contain"/>
</dbReference>
<comment type="subcellular location">
    <subcellularLocation>
        <location evidence="1">Nucleus</location>
    </subcellularLocation>
</comment>
<evidence type="ECO:0000256" key="2">
    <source>
        <dbReference type="ARBA" id="ARBA00022723"/>
    </source>
</evidence>
<accession>A0A6G0VKE6</accession>
<keyword evidence="8" id="KW-1185">Reference proteome</keyword>
<dbReference type="GO" id="GO:0003964">
    <property type="term" value="F:RNA-directed DNA polymerase activity"/>
    <property type="evidence" value="ECO:0007669"/>
    <property type="project" value="UniProtKB-KW"/>
</dbReference>
<keyword evidence="2" id="KW-0479">Metal-binding</keyword>